<accession>A0ACC6TM27</accession>
<organism evidence="1 2">
    <name type="scientific">Candidatus Aramenus sulfurataquae</name>
    <dbReference type="NCBI Taxonomy" id="1326980"/>
    <lineage>
        <taxon>Archaea</taxon>
        <taxon>Thermoproteota</taxon>
        <taxon>Thermoprotei</taxon>
        <taxon>Sulfolobales</taxon>
        <taxon>Sulfolobaceae</taxon>
        <taxon>Candidatus Aramenus</taxon>
    </lineage>
</organism>
<dbReference type="EMBL" id="JZWS03000001">
    <property type="protein sequence ID" value="MEW9490868.1"/>
    <property type="molecule type" value="Genomic_DNA"/>
</dbReference>
<keyword evidence="1" id="KW-0808">Transferase</keyword>
<protein>
    <submittedName>
        <fullName evidence="1">Kae1-associated kinase Bud32</fullName>
    </submittedName>
</protein>
<evidence type="ECO:0000313" key="2">
    <source>
        <dbReference type="Proteomes" id="UP000053480"/>
    </source>
</evidence>
<reference evidence="1" key="1">
    <citation type="submission" date="2024-07" db="EMBL/GenBank/DDBJ databases">
        <title>Metagenome and Metagenome-Assembled Genomes of Archaea from a hot spring from the geothermal field of Los Azufres, Mexico.</title>
        <authorList>
            <person name="Marin-Paredes R."/>
            <person name="Martinez-Romero E."/>
            <person name="Servin-Garciduenas L.E."/>
        </authorList>
    </citation>
    <scope>NUCLEOTIDE SEQUENCE</scope>
    <source>
        <strain evidence="1">AZ1-454</strain>
    </source>
</reference>
<keyword evidence="1" id="KW-0418">Kinase</keyword>
<gene>
    <name evidence="1" type="ORF">TQ35_0001495</name>
</gene>
<name>A0ACC6TM27_9CREN</name>
<sequence>MEGLRLIKRGAESVIYEGYFLGIHAIFKKRVSKSYRDPKLDKEINEQRTMYEARTIYSVLKAGINAPAVLFVDLANFTIVMEFVEGAVVREYIDGRKFDEKGLRELGEKIGHVAGKLHKAGIAHGDLTTNNLILKDNGELFVIDFGLSKRTNDVEDFATDVHVLLRSLESVHPEAKDPLFEGFISGYSIEIPNYKEVIDTVREIRMRGRYVEERRSKASDK</sequence>
<proteinExistence type="predicted"/>
<dbReference type="Proteomes" id="UP000053480">
    <property type="component" value="Unassembled WGS sequence"/>
</dbReference>
<evidence type="ECO:0000313" key="1">
    <source>
        <dbReference type="EMBL" id="MEW9490868.1"/>
    </source>
</evidence>
<comment type="caution">
    <text evidence="1">The sequence shown here is derived from an EMBL/GenBank/DDBJ whole genome shotgun (WGS) entry which is preliminary data.</text>
</comment>